<dbReference type="InterPro" id="IPR047682">
    <property type="entry name" value="SepH-like"/>
</dbReference>
<dbReference type="NCBIfam" id="NF040712">
    <property type="entry name" value="SepH"/>
    <property type="match status" value="1"/>
</dbReference>
<feature type="domain" description="DUF3071" evidence="2">
    <location>
        <begin position="1"/>
        <end position="169"/>
    </location>
</feature>
<keyword evidence="4" id="KW-1185">Reference proteome</keyword>
<accession>A0ABT8FES8</accession>
<feature type="compositionally biased region" description="Low complexity" evidence="1">
    <location>
        <begin position="259"/>
        <end position="268"/>
    </location>
</feature>
<dbReference type="InterPro" id="IPR021421">
    <property type="entry name" value="DUF3071"/>
</dbReference>
<proteinExistence type="predicted"/>
<dbReference type="EMBL" id="JAUHJQ010000002">
    <property type="protein sequence ID" value="MDN4173166.1"/>
    <property type="molecule type" value="Genomic_DNA"/>
</dbReference>
<dbReference type="RefSeq" id="WP_300952247.1">
    <property type="nucleotide sequence ID" value="NZ_JAUHJQ010000002.1"/>
</dbReference>
<organism evidence="3 4">
    <name type="scientific">Nocardioides oceani</name>
    <dbReference type="NCBI Taxonomy" id="3058369"/>
    <lineage>
        <taxon>Bacteria</taxon>
        <taxon>Bacillati</taxon>
        <taxon>Actinomycetota</taxon>
        <taxon>Actinomycetes</taxon>
        <taxon>Propionibacteriales</taxon>
        <taxon>Nocardioidaceae</taxon>
        <taxon>Nocardioides</taxon>
    </lineage>
</organism>
<name>A0ABT8FES8_9ACTN</name>
<evidence type="ECO:0000313" key="4">
    <source>
        <dbReference type="Proteomes" id="UP001168620"/>
    </source>
</evidence>
<evidence type="ECO:0000313" key="3">
    <source>
        <dbReference type="EMBL" id="MDN4173166.1"/>
    </source>
</evidence>
<evidence type="ECO:0000259" key="2">
    <source>
        <dbReference type="Pfam" id="PF11268"/>
    </source>
</evidence>
<feature type="region of interest" description="Disordered" evidence="1">
    <location>
        <begin position="259"/>
        <end position="332"/>
    </location>
</feature>
<reference evidence="3" key="1">
    <citation type="submission" date="2023-06" db="EMBL/GenBank/DDBJ databases">
        <title>Draft genome sequence of Nocardioides sp. SOB77.</title>
        <authorList>
            <person name="Zhang G."/>
        </authorList>
    </citation>
    <scope>NUCLEOTIDE SEQUENCE</scope>
    <source>
        <strain evidence="3">SOB77</strain>
    </source>
</reference>
<dbReference type="Proteomes" id="UP001168620">
    <property type="component" value="Unassembled WGS sequence"/>
</dbReference>
<sequence>MAHLELTGVSEDGKRLLLTDDSGAEHELDIDQRLRSALREHQPRRQEKQMESTLRPRDIQARIRSGESAEDVAAAAGTTVDRIMAFAGPVLAERQHVADRAQRSSVRRRAGEAAGTARTLGEAVEAHLRSLHVDPERVEWDSWRRDDGRWNLVAAYETSKRSGIAELTFDLPGNFVLLDNDDARWLVGEALPEPAPTRDDLQHARQRRLTTVDPVDQELPLGDDAIQLVHDEPVDAFLDTEPPAEPTVAAREHELVEQAADAAALDDAPTTEQPAVRDEPPAAAAAAEPAEPAADEPASQEQPPPRRPVRKSRGRASVPSWDEIMFGGGKQD</sequence>
<protein>
    <submittedName>
        <fullName evidence="3">Septation protein SepH</fullName>
    </submittedName>
</protein>
<gene>
    <name evidence="3" type="primary">sepH</name>
    <name evidence="3" type="ORF">QWY28_09450</name>
</gene>
<feature type="compositionally biased region" description="Low complexity" evidence="1">
    <location>
        <begin position="281"/>
        <end position="301"/>
    </location>
</feature>
<comment type="caution">
    <text evidence="3">The sequence shown here is derived from an EMBL/GenBank/DDBJ whole genome shotgun (WGS) entry which is preliminary data.</text>
</comment>
<evidence type="ECO:0000256" key="1">
    <source>
        <dbReference type="SAM" id="MobiDB-lite"/>
    </source>
</evidence>
<dbReference type="Pfam" id="PF11268">
    <property type="entry name" value="DUF3071"/>
    <property type="match status" value="1"/>
</dbReference>